<evidence type="ECO:0000313" key="3">
    <source>
        <dbReference type="Proteomes" id="UP001163046"/>
    </source>
</evidence>
<evidence type="ECO:0000256" key="1">
    <source>
        <dbReference type="SAM" id="Coils"/>
    </source>
</evidence>
<keyword evidence="3" id="KW-1185">Reference proteome</keyword>
<sequence>MAQIRWYAYRRPNEQPGLIGRFIENIKEGFERNKEMQENIKKFKQKLKNMINQRHCHKSQVCKQDKDSASSASMRTSAVVKSFSGAFSTKVSQAYEDATTSEAFKKGIEVTE</sequence>
<dbReference type="OrthoDB" id="10265990at2759"/>
<dbReference type="Proteomes" id="UP001163046">
    <property type="component" value="Unassembled WGS sequence"/>
</dbReference>
<accession>A0A9X0CTJ4</accession>
<keyword evidence="1" id="KW-0175">Coiled coil</keyword>
<dbReference type="AlphaFoldDB" id="A0A9X0CTJ4"/>
<dbReference type="EMBL" id="MU826762">
    <property type="protein sequence ID" value="KAJ7375537.1"/>
    <property type="molecule type" value="Genomic_DNA"/>
</dbReference>
<feature type="coiled-coil region" evidence="1">
    <location>
        <begin position="26"/>
        <end position="53"/>
    </location>
</feature>
<comment type="caution">
    <text evidence="2">The sequence shown here is derived from an EMBL/GenBank/DDBJ whole genome shotgun (WGS) entry which is preliminary data.</text>
</comment>
<evidence type="ECO:0000313" key="2">
    <source>
        <dbReference type="EMBL" id="KAJ7375537.1"/>
    </source>
</evidence>
<reference evidence="2" key="1">
    <citation type="submission" date="2023-01" db="EMBL/GenBank/DDBJ databases">
        <title>Genome assembly of the deep-sea coral Lophelia pertusa.</title>
        <authorList>
            <person name="Herrera S."/>
            <person name="Cordes E."/>
        </authorList>
    </citation>
    <scope>NUCLEOTIDE SEQUENCE</scope>
    <source>
        <strain evidence="2">USNM1676648</strain>
        <tissue evidence="2">Polyp</tissue>
    </source>
</reference>
<feature type="non-terminal residue" evidence="2">
    <location>
        <position position="112"/>
    </location>
</feature>
<name>A0A9X0CTJ4_9CNID</name>
<organism evidence="2 3">
    <name type="scientific">Desmophyllum pertusum</name>
    <dbReference type="NCBI Taxonomy" id="174260"/>
    <lineage>
        <taxon>Eukaryota</taxon>
        <taxon>Metazoa</taxon>
        <taxon>Cnidaria</taxon>
        <taxon>Anthozoa</taxon>
        <taxon>Hexacorallia</taxon>
        <taxon>Scleractinia</taxon>
        <taxon>Caryophylliina</taxon>
        <taxon>Caryophylliidae</taxon>
        <taxon>Desmophyllum</taxon>
    </lineage>
</organism>
<protein>
    <submittedName>
        <fullName evidence="2">Mitochondrial import inner membrane translocase subunit TIM44</fullName>
    </submittedName>
</protein>
<proteinExistence type="predicted"/>
<gene>
    <name evidence="2" type="primary">TIMM44_2</name>
    <name evidence="2" type="ORF">OS493_040547</name>
</gene>